<keyword evidence="4" id="KW-0677">Repeat</keyword>
<dbReference type="PROSITE" id="PS50968">
    <property type="entry name" value="BIOTINYL_LIPOYL"/>
    <property type="match status" value="1"/>
</dbReference>
<dbReference type="GO" id="GO:0006086">
    <property type="term" value="P:pyruvate decarboxylation to acetyl-CoA"/>
    <property type="evidence" value="ECO:0007669"/>
    <property type="project" value="UniProtKB-UniRule"/>
</dbReference>
<dbReference type="EC" id="2.3.1.12" evidence="9"/>
<evidence type="ECO:0000256" key="2">
    <source>
        <dbReference type="ARBA" id="ARBA00011484"/>
    </source>
</evidence>
<comment type="function">
    <text evidence="7">The pyruvate dehydrogenase complex catalyzes the overall conversion of pyruvate to acetyl-CoA and CO(2). It contains multiple copies of three enzymatic components: pyruvate dehydrogenase (E1), dihydrolipoamide acetyltransferase (E2) and lipoamide dehydrogenase (E3).</text>
</comment>
<dbReference type="SUPFAM" id="SSF52777">
    <property type="entry name" value="CoA-dependent acyltransferases"/>
    <property type="match status" value="1"/>
</dbReference>
<evidence type="ECO:0000256" key="9">
    <source>
        <dbReference type="RuleBase" id="RU361137"/>
    </source>
</evidence>
<dbReference type="Proteomes" id="UP000245081">
    <property type="component" value="Unassembled WGS sequence"/>
</dbReference>
<evidence type="ECO:0000256" key="4">
    <source>
        <dbReference type="ARBA" id="ARBA00022737"/>
    </source>
</evidence>
<dbReference type="OrthoDB" id="9805770at2"/>
<dbReference type="InterPro" id="IPR006256">
    <property type="entry name" value="AcTrfase_Pyrv_DH_cplx"/>
</dbReference>
<dbReference type="InterPro" id="IPR050743">
    <property type="entry name" value="2-oxoacid_DH_E2_comp"/>
</dbReference>
<evidence type="ECO:0000256" key="5">
    <source>
        <dbReference type="ARBA" id="ARBA00022823"/>
    </source>
</evidence>
<dbReference type="Gene3D" id="2.40.50.100">
    <property type="match status" value="1"/>
</dbReference>
<dbReference type="GO" id="GO:0004742">
    <property type="term" value="F:dihydrolipoyllysine-residue acetyltransferase activity"/>
    <property type="evidence" value="ECO:0007669"/>
    <property type="project" value="UniProtKB-UniRule"/>
</dbReference>
<evidence type="ECO:0000259" key="11">
    <source>
        <dbReference type="PROSITE" id="PS51826"/>
    </source>
</evidence>
<dbReference type="Pfam" id="PF00364">
    <property type="entry name" value="Biotin_lipoyl"/>
    <property type="match status" value="1"/>
</dbReference>
<keyword evidence="12" id="KW-0670">Pyruvate</keyword>
<dbReference type="InterPro" id="IPR011053">
    <property type="entry name" value="Single_hybrid_motif"/>
</dbReference>
<dbReference type="AlphaFoldDB" id="A0A2R5F7S8"/>
<dbReference type="PANTHER" id="PTHR43178">
    <property type="entry name" value="DIHYDROLIPOAMIDE ACETYLTRANSFERASE COMPONENT OF PYRUVATE DEHYDROGENASE COMPLEX"/>
    <property type="match status" value="1"/>
</dbReference>
<organism evidence="12 13">
    <name type="scientific">Novimethylophilus kurashikiensis</name>
    <dbReference type="NCBI Taxonomy" id="1825523"/>
    <lineage>
        <taxon>Bacteria</taxon>
        <taxon>Pseudomonadati</taxon>
        <taxon>Pseudomonadota</taxon>
        <taxon>Betaproteobacteria</taxon>
        <taxon>Nitrosomonadales</taxon>
        <taxon>Methylophilaceae</taxon>
        <taxon>Novimethylophilus</taxon>
    </lineage>
</organism>
<keyword evidence="5 9" id="KW-0450">Lipoyl</keyword>
<evidence type="ECO:0000259" key="10">
    <source>
        <dbReference type="PROSITE" id="PS50968"/>
    </source>
</evidence>
<reference evidence="12 13" key="1">
    <citation type="journal article" date="2018" name="Environ. Microbiol.">
        <title>Isolation and genomic characterization of Novimethylophilus kurashikiensis gen. nov. sp. nov., a new lanthanide-dependent methylotrophic species of Methylophilaceae.</title>
        <authorList>
            <person name="Lv H."/>
            <person name="Sahin N."/>
            <person name="Tani A."/>
        </authorList>
    </citation>
    <scope>NUCLEOTIDE SEQUENCE [LARGE SCALE GENOMIC DNA]</scope>
    <source>
        <strain evidence="12 13">La2-4</strain>
    </source>
</reference>
<dbReference type="FunFam" id="2.40.50.100:FF:000009">
    <property type="entry name" value="Acetyltransferase component of pyruvate dehydrogenase complex"/>
    <property type="match status" value="1"/>
</dbReference>
<keyword evidence="13" id="KW-1185">Reference proteome</keyword>
<keyword evidence="6 9" id="KW-0012">Acyltransferase</keyword>
<sequence length="447" mass="47866">MSNVIEVKVPDIGNFDSVDVIEVLVKAGDTIAKDDSLITLESDKASMDIPAPAAGTVKDVQIKVGDKASQGTVILTLEAAESGKSDTSKEQTVASAAPAPVVTSVAAAEVPPPSKPMPDVPKPIAPQHTPNPISERAEFAPGKMPHASPSVRKFARELGANLAFVKGTGPKGRILKEDIQAYVKGELAKPRSEALTTGGGLSALQMPVIDFSQFGATEIQPLARIKKISGANLHRNWVTAPHVTQFDAADITDLEDFRKSMQDEAAKRGVKLTMLAFLMKAVVNALRAYPNFNASLSPDGESLITKKYFHVGFACDTPDGLVVPVIRDVNQKDVLDIARELGELSAKARERKLKLEEMQGGCFTISSLGGIGGTAFTPIINCPEVAILGVSRSSIEPVWDAKSKTFEPRLMLPLSLSYDHRVIDGADGARFTSHLRMMLSDVRRLLL</sequence>
<dbReference type="InterPro" id="IPR001078">
    <property type="entry name" value="2-oxoacid_DH_actylTfrase"/>
</dbReference>
<proteinExistence type="inferred from homology"/>
<dbReference type="InterPro" id="IPR000089">
    <property type="entry name" value="Biotin_lipoyl"/>
</dbReference>
<comment type="cofactor">
    <cofactor evidence="9">
        <name>(R)-lipoate</name>
        <dbReference type="ChEBI" id="CHEBI:83088"/>
    </cofactor>
    <text evidence="9">Binds 1 lipoyl cofactor covalently.</text>
</comment>
<evidence type="ECO:0000256" key="6">
    <source>
        <dbReference type="ARBA" id="ARBA00023315"/>
    </source>
</evidence>
<evidence type="ECO:0000313" key="13">
    <source>
        <dbReference type="Proteomes" id="UP000245081"/>
    </source>
</evidence>
<dbReference type="FunFam" id="3.30.559.10:FF:000004">
    <property type="entry name" value="Acetyltransferase component of pyruvate dehydrogenase complex"/>
    <property type="match status" value="1"/>
</dbReference>
<dbReference type="InterPro" id="IPR003016">
    <property type="entry name" value="2-oxoA_DH_lipoyl-BS"/>
</dbReference>
<name>A0A2R5F7S8_9PROT</name>
<dbReference type="EMBL" id="BDOQ01000006">
    <property type="protein sequence ID" value="GBG14095.1"/>
    <property type="molecule type" value="Genomic_DNA"/>
</dbReference>
<feature type="domain" description="Peripheral subunit-binding (PSBD)" evidence="11">
    <location>
        <begin position="146"/>
        <end position="183"/>
    </location>
</feature>
<dbReference type="CDD" id="cd06849">
    <property type="entry name" value="lipoyl_domain"/>
    <property type="match status" value="1"/>
</dbReference>
<evidence type="ECO:0000313" key="12">
    <source>
        <dbReference type="EMBL" id="GBG14095.1"/>
    </source>
</evidence>
<dbReference type="Gene3D" id="4.10.320.10">
    <property type="entry name" value="E3-binding domain"/>
    <property type="match status" value="1"/>
</dbReference>
<dbReference type="NCBIfam" id="TIGR01348">
    <property type="entry name" value="PDHac_trf_long"/>
    <property type="match status" value="1"/>
</dbReference>
<comment type="caution">
    <text evidence="12">The sequence shown here is derived from an EMBL/GenBank/DDBJ whole genome shotgun (WGS) entry which is preliminary data.</text>
</comment>
<dbReference type="Gene3D" id="3.30.559.10">
    <property type="entry name" value="Chloramphenicol acetyltransferase-like domain"/>
    <property type="match status" value="1"/>
</dbReference>
<dbReference type="PANTHER" id="PTHR43178:SF2">
    <property type="entry name" value="DIHYDROLIPOYLLYSINE-RESIDUE ACETYLTRANSFERASE COMPONENT OF PYRUVATE DEHYDROGENASE COMPLEX"/>
    <property type="match status" value="1"/>
</dbReference>
<protein>
    <recommendedName>
        <fullName evidence="9">Acetyltransferase component of pyruvate dehydrogenase complex</fullName>
        <ecNumber evidence="9">2.3.1.12</ecNumber>
    </recommendedName>
</protein>
<dbReference type="GO" id="GO:0045254">
    <property type="term" value="C:pyruvate dehydrogenase complex"/>
    <property type="evidence" value="ECO:0007669"/>
    <property type="project" value="UniProtKB-UniRule"/>
</dbReference>
<dbReference type="SUPFAM" id="SSF47005">
    <property type="entry name" value="Peripheral subunit-binding domain of 2-oxo acid dehydrogenase complex"/>
    <property type="match status" value="1"/>
</dbReference>
<gene>
    <name evidence="12" type="primary">aceF</name>
    <name evidence="12" type="ORF">NMK_1655</name>
</gene>
<dbReference type="InterPro" id="IPR023213">
    <property type="entry name" value="CAT-like_dom_sf"/>
</dbReference>
<dbReference type="GO" id="GO:0031405">
    <property type="term" value="F:lipoic acid binding"/>
    <property type="evidence" value="ECO:0007669"/>
    <property type="project" value="TreeGrafter"/>
</dbReference>
<comment type="catalytic activity">
    <reaction evidence="8 9">
        <text>N(6)-[(R)-dihydrolipoyl]-L-lysyl-[protein] + acetyl-CoA = N(6)-[(R)-S(8)-acetyldihydrolipoyl]-L-lysyl-[protein] + CoA</text>
        <dbReference type="Rhea" id="RHEA:17017"/>
        <dbReference type="Rhea" id="RHEA-COMP:10475"/>
        <dbReference type="Rhea" id="RHEA-COMP:10478"/>
        <dbReference type="ChEBI" id="CHEBI:57287"/>
        <dbReference type="ChEBI" id="CHEBI:57288"/>
        <dbReference type="ChEBI" id="CHEBI:83100"/>
        <dbReference type="ChEBI" id="CHEBI:83111"/>
        <dbReference type="EC" id="2.3.1.12"/>
    </reaction>
</comment>
<dbReference type="GO" id="GO:0005737">
    <property type="term" value="C:cytoplasm"/>
    <property type="evidence" value="ECO:0007669"/>
    <property type="project" value="TreeGrafter"/>
</dbReference>
<dbReference type="PROSITE" id="PS51826">
    <property type="entry name" value="PSBD"/>
    <property type="match status" value="1"/>
</dbReference>
<keyword evidence="3 9" id="KW-0808">Transferase</keyword>
<evidence type="ECO:0000256" key="3">
    <source>
        <dbReference type="ARBA" id="ARBA00022679"/>
    </source>
</evidence>
<dbReference type="PROSITE" id="PS00189">
    <property type="entry name" value="LIPOYL"/>
    <property type="match status" value="1"/>
</dbReference>
<feature type="domain" description="Lipoyl-binding" evidence="10">
    <location>
        <begin position="4"/>
        <end position="78"/>
    </location>
</feature>
<dbReference type="RefSeq" id="WP_109015296.1">
    <property type="nucleotide sequence ID" value="NZ_BDOQ01000006.1"/>
</dbReference>
<accession>A0A2R5F7S8</accession>
<comment type="subunit">
    <text evidence="2 9">Forms a 24-polypeptide structural core with octahedral symmetry.</text>
</comment>
<comment type="similarity">
    <text evidence="1 9">Belongs to the 2-oxoacid dehydrogenase family.</text>
</comment>
<evidence type="ECO:0000256" key="8">
    <source>
        <dbReference type="ARBA" id="ARBA00048370"/>
    </source>
</evidence>
<evidence type="ECO:0000256" key="7">
    <source>
        <dbReference type="ARBA" id="ARBA00025211"/>
    </source>
</evidence>
<dbReference type="Pfam" id="PF00198">
    <property type="entry name" value="2-oxoacid_dh"/>
    <property type="match status" value="1"/>
</dbReference>
<dbReference type="InterPro" id="IPR036625">
    <property type="entry name" value="E3-bd_dom_sf"/>
</dbReference>
<dbReference type="InterPro" id="IPR004167">
    <property type="entry name" value="PSBD"/>
</dbReference>
<evidence type="ECO:0000256" key="1">
    <source>
        <dbReference type="ARBA" id="ARBA00007317"/>
    </source>
</evidence>
<dbReference type="Pfam" id="PF02817">
    <property type="entry name" value="E3_binding"/>
    <property type="match status" value="1"/>
</dbReference>
<dbReference type="SUPFAM" id="SSF51230">
    <property type="entry name" value="Single hybrid motif"/>
    <property type="match status" value="1"/>
</dbReference>